<dbReference type="PANTHER" id="PTHR42813:SF3">
    <property type="entry name" value="GLUTATHIONE-INDEPENDENT FORMALDEHYDE DEHYDROGENASE"/>
    <property type="match status" value="1"/>
</dbReference>
<dbReference type="EMBL" id="BAAAJK010000008">
    <property type="protein sequence ID" value="GAA1388250.1"/>
    <property type="molecule type" value="Genomic_DNA"/>
</dbReference>
<dbReference type="Pfam" id="PF08240">
    <property type="entry name" value="ADH_N"/>
    <property type="match status" value="1"/>
</dbReference>
<evidence type="ECO:0000259" key="6">
    <source>
        <dbReference type="Pfam" id="PF00107"/>
    </source>
</evidence>
<keyword evidence="4" id="KW-0862">Zinc</keyword>
<dbReference type="CDD" id="cd08282">
    <property type="entry name" value="PFDH_like"/>
    <property type="match status" value="1"/>
</dbReference>
<accession>A0ABP4IIL9</accession>
<dbReference type="SUPFAM" id="SSF50129">
    <property type="entry name" value="GroES-like"/>
    <property type="match status" value="1"/>
</dbReference>
<comment type="caution">
    <text evidence="8">The sequence shown here is derived from an EMBL/GenBank/DDBJ whole genome shotgun (WGS) entry which is preliminary data.</text>
</comment>
<dbReference type="Gene3D" id="3.40.50.720">
    <property type="entry name" value="NAD(P)-binding Rossmann-like Domain"/>
    <property type="match status" value="1"/>
</dbReference>
<keyword evidence="3" id="KW-0479">Metal-binding</keyword>
<evidence type="ECO:0000259" key="7">
    <source>
        <dbReference type="Pfam" id="PF08240"/>
    </source>
</evidence>
<evidence type="ECO:0000256" key="3">
    <source>
        <dbReference type="ARBA" id="ARBA00022723"/>
    </source>
</evidence>
<sequence length="382" mass="41237">MKALVYNGPRDVSVADVPDARIERPTDVLVKITSTNICGSDLHMYEGRTDFEQGRIFGHENLGEVIEVGGGVDKIRVGDMVSVPFNVSCGHCRNCEHGLTNYCLAANEPDMAGGAYGFADMGGWAGGQAEYLRIPWGDFQCLRLPEDAKEKQNDYTMLSDILPTGWHAVEMSGLVPGETIVIYGAGPVGLMAALSASVKGAAKVLVVDRHPDRLKLAEQIGAIPIDDSTGSPVDQVMEHTKGMGADRGAECVGYQAHDPQGNEDNALTLNNLVASVKFTGGIGTVGVFIPQDPGAPDELAQQGKARFDFGTFWFKGQQMGCGQAPVKRYNRHLRELIAENKITPSWIVSHNLTLDQAPEAYQHFDARDDGWTKVVLNPAQPS</sequence>
<comment type="cofactor">
    <cofactor evidence="1">
        <name>Zn(2+)</name>
        <dbReference type="ChEBI" id="CHEBI:29105"/>
    </cofactor>
</comment>
<evidence type="ECO:0000256" key="1">
    <source>
        <dbReference type="ARBA" id="ARBA00001947"/>
    </source>
</evidence>
<dbReference type="InterPro" id="IPR013154">
    <property type="entry name" value="ADH-like_N"/>
</dbReference>
<evidence type="ECO:0000313" key="8">
    <source>
        <dbReference type="EMBL" id="GAA1388250.1"/>
    </source>
</evidence>
<evidence type="ECO:0000313" key="9">
    <source>
        <dbReference type="Proteomes" id="UP001501414"/>
    </source>
</evidence>
<organism evidence="8 9">
    <name type="scientific">Pseudonocardia kongjuensis</name>
    <dbReference type="NCBI Taxonomy" id="102227"/>
    <lineage>
        <taxon>Bacteria</taxon>
        <taxon>Bacillati</taxon>
        <taxon>Actinomycetota</taxon>
        <taxon>Actinomycetes</taxon>
        <taxon>Pseudonocardiales</taxon>
        <taxon>Pseudonocardiaceae</taxon>
        <taxon>Pseudonocardia</taxon>
    </lineage>
</organism>
<protein>
    <submittedName>
        <fullName evidence="8">Glutathione-independent formaldehyde dehydrogenase</fullName>
    </submittedName>
</protein>
<reference evidence="9" key="1">
    <citation type="journal article" date="2019" name="Int. J. Syst. Evol. Microbiol.">
        <title>The Global Catalogue of Microorganisms (GCM) 10K type strain sequencing project: providing services to taxonomists for standard genome sequencing and annotation.</title>
        <authorList>
            <consortium name="The Broad Institute Genomics Platform"/>
            <consortium name="The Broad Institute Genome Sequencing Center for Infectious Disease"/>
            <person name="Wu L."/>
            <person name="Ma J."/>
        </authorList>
    </citation>
    <scope>NUCLEOTIDE SEQUENCE [LARGE SCALE GENOMIC DNA]</scope>
    <source>
        <strain evidence="9">JCM 11896</strain>
    </source>
</reference>
<feature type="domain" description="Alcohol dehydrogenase-like N-terminal" evidence="7">
    <location>
        <begin position="25"/>
        <end position="145"/>
    </location>
</feature>
<proteinExistence type="inferred from homology"/>
<dbReference type="InterPro" id="IPR036291">
    <property type="entry name" value="NAD(P)-bd_dom_sf"/>
</dbReference>
<gene>
    <name evidence="8" type="ORF">GCM10009613_25270</name>
</gene>
<dbReference type="Pfam" id="PF00107">
    <property type="entry name" value="ADH_zinc_N"/>
    <property type="match status" value="1"/>
</dbReference>
<dbReference type="Proteomes" id="UP001501414">
    <property type="component" value="Unassembled WGS sequence"/>
</dbReference>
<keyword evidence="5" id="KW-0520">NAD</keyword>
<name>A0ABP4IIL9_9PSEU</name>
<dbReference type="InterPro" id="IPR013149">
    <property type="entry name" value="ADH-like_C"/>
</dbReference>
<evidence type="ECO:0000256" key="5">
    <source>
        <dbReference type="ARBA" id="ARBA00023027"/>
    </source>
</evidence>
<dbReference type="Gene3D" id="3.90.180.10">
    <property type="entry name" value="Medium-chain alcohol dehydrogenases, catalytic domain"/>
    <property type="match status" value="1"/>
</dbReference>
<dbReference type="InterPro" id="IPR011032">
    <property type="entry name" value="GroES-like_sf"/>
</dbReference>
<dbReference type="RefSeq" id="WP_344021802.1">
    <property type="nucleotide sequence ID" value="NZ_BAAAJK010000008.1"/>
</dbReference>
<comment type="similarity">
    <text evidence="2">Belongs to the zinc-containing alcohol dehydrogenase family.</text>
</comment>
<dbReference type="PANTHER" id="PTHR42813">
    <property type="entry name" value="ZINC-TYPE ALCOHOL DEHYDROGENASE-LIKE"/>
    <property type="match status" value="1"/>
</dbReference>
<feature type="domain" description="Alcohol dehydrogenase-like C-terminal" evidence="6">
    <location>
        <begin position="187"/>
        <end position="287"/>
    </location>
</feature>
<dbReference type="SUPFAM" id="SSF51735">
    <property type="entry name" value="NAD(P)-binding Rossmann-fold domains"/>
    <property type="match status" value="1"/>
</dbReference>
<evidence type="ECO:0000256" key="4">
    <source>
        <dbReference type="ARBA" id="ARBA00022833"/>
    </source>
</evidence>
<keyword evidence="9" id="KW-1185">Reference proteome</keyword>
<evidence type="ECO:0000256" key="2">
    <source>
        <dbReference type="ARBA" id="ARBA00008072"/>
    </source>
</evidence>